<evidence type="ECO:0000256" key="2">
    <source>
        <dbReference type="ARBA" id="ARBA00007370"/>
    </source>
</evidence>
<evidence type="ECO:0000256" key="3">
    <source>
        <dbReference type="ARBA" id="ARBA00012078"/>
    </source>
</evidence>
<comment type="subcellular location">
    <subcellularLocation>
        <location evidence="11">Cytoplasm</location>
    </subcellularLocation>
</comment>
<dbReference type="PIRSF" id="PIRSF000676">
    <property type="entry name" value="Homoser_kin"/>
    <property type="match status" value="1"/>
</dbReference>
<dbReference type="InterPro" id="IPR020568">
    <property type="entry name" value="Ribosomal_Su5_D2-typ_SF"/>
</dbReference>
<evidence type="ECO:0000313" key="15">
    <source>
        <dbReference type="Proteomes" id="UP000509478"/>
    </source>
</evidence>
<dbReference type="PANTHER" id="PTHR20861">
    <property type="entry name" value="HOMOSERINE/4-DIPHOSPHOCYTIDYL-2-C-METHYL-D-ERYTHRITOL KINASE"/>
    <property type="match status" value="1"/>
</dbReference>
<keyword evidence="7 11" id="KW-0791">Threonine biosynthesis</keyword>
<dbReference type="NCBIfam" id="TIGR00191">
    <property type="entry name" value="thrB"/>
    <property type="match status" value="1"/>
</dbReference>
<dbReference type="InterPro" id="IPR006204">
    <property type="entry name" value="GHMP_kinase_N_dom"/>
</dbReference>
<reference evidence="14 15" key="1">
    <citation type="submission" date="2018-02" db="EMBL/GenBank/DDBJ databases">
        <title>Complete genome of Nitrosopumilus ureaphilus PS0.</title>
        <authorList>
            <person name="Qin W."/>
            <person name="Zheng Y."/>
            <person name="Stahl D.A."/>
        </authorList>
    </citation>
    <scope>NUCLEOTIDE SEQUENCE [LARGE SCALE GENOMIC DNA]</scope>
    <source>
        <strain evidence="14 15">PS0</strain>
    </source>
</reference>
<comment type="pathway">
    <text evidence="1 11">Amino-acid biosynthesis; L-threonine biosynthesis; L-threonine from L-aspartate: step 4/5.</text>
</comment>
<accession>A0A7D5M5Z5</accession>
<dbReference type="GeneID" id="56066433"/>
<keyword evidence="9 11" id="KW-0418">Kinase</keyword>
<dbReference type="SUPFAM" id="SSF54211">
    <property type="entry name" value="Ribosomal protein S5 domain 2-like"/>
    <property type="match status" value="1"/>
</dbReference>
<evidence type="ECO:0000256" key="7">
    <source>
        <dbReference type="ARBA" id="ARBA00022697"/>
    </source>
</evidence>
<dbReference type="InterPro" id="IPR014721">
    <property type="entry name" value="Ribsml_uS5_D2-typ_fold_subgr"/>
</dbReference>
<dbReference type="GO" id="GO:0009088">
    <property type="term" value="P:threonine biosynthetic process"/>
    <property type="evidence" value="ECO:0007669"/>
    <property type="project" value="UniProtKB-UniRule"/>
</dbReference>
<evidence type="ECO:0000256" key="6">
    <source>
        <dbReference type="ARBA" id="ARBA00022679"/>
    </source>
</evidence>
<dbReference type="Gene3D" id="3.30.230.10">
    <property type="match status" value="1"/>
</dbReference>
<dbReference type="Proteomes" id="UP000509478">
    <property type="component" value="Chromosome"/>
</dbReference>
<dbReference type="AlphaFoldDB" id="A0A7D5M5Z5"/>
<dbReference type="PROSITE" id="PS00627">
    <property type="entry name" value="GHMP_KINASES_ATP"/>
    <property type="match status" value="1"/>
</dbReference>
<keyword evidence="8 11" id="KW-0547">Nucleotide-binding</keyword>
<dbReference type="InterPro" id="IPR006203">
    <property type="entry name" value="GHMP_knse_ATP-bd_CS"/>
</dbReference>
<dbReference type="GO" id="GO:0005524">
    <property type="term" value="F:ATP binding"/>
    <property type="evidence" value="ECO:0007669"/>
    <property type="project" value="UniProtKB-UniRule"/>
</dbReference>
<keyword evidence="11" id="KW-0963">Cytoplasm</keyword>
<dbReference type="Pfam" id="PF08544">
    <property type="entry name" value="GHMP_kinases_C"/>
    <property type="match status" value="1"/>
</dbReference>
<dbReference type="UniPathway" id="UPA00050">
    <property type="reaction ID" value="UER00064"/>
</dbReference>
<dbReference type="EMBL" id="CP026995">
    <property type="protein sequence ID" value="QLH05687.1"/>
    <property type="molecule type" value="Genomic_DNA"/>
</dbReference>
<feature type="domain" description="GHMP kinase N-terminal" evidence="12">
    <location>
        <begin position="61"/>
        <end position="144"/>
    </location>
</feature>
<comment type="similarity">
    <text evidence="2 11">Belongs to the GHMP kinase family. Homoserine kinase subfamily.</text>
</comment>
<gene>
    <name evidence="11" type="primary">thrB</name>
    <name evidence="14" type="ORF">C5F50_00205</name>
</gene>
<dbReference type="InterPro" id="IPR036554">
    <property type="entry name" value="GHMP_kinase_C_sf"/>
</dbReference>
<dbReference type="InterPro" id="IPR013750">
    <property type="entry name" value="GHMP_kinase_C_dom"/>
</dbReference>
<evidence type="ECO:0000259" key="12">
    <source>
        <dbReference type="Pfam" id="PF00288"/>
    </source>
</evidence>
<comment type="catalytic activity">
    <reaction evidence="11">
        <text>L-homoserine + ATP = O-phospho-L-homoserine + ADP + H(+)</text>
        <dbReference type="Rhea" id="RHEA:13985"/>
        <dbReference type="ChEBI" id="CHEBI:15378"/>
        <dbReference type="ChEBI" id="CHEBI:30616"/>
        <dbReference type="ChEBI" id="CHEBI:57476"/>
        <dbReference type="ChEBI" id="CHEBI:57590"/>
        <dbReference type="ChEBI" id="CHEBI:456216"/>
        <dbReference type="EC" id="2.7.1.39"/>
    </reaction>
</comment>
<keyword evidence="6 11" id="KW-0808">Transferase</keyword>
<dbReference type="GO" id="GO:0004413">
    <property type="term" value="F:homoserine kinase activity"/>
    <property type="evidence" value="ECO:0007669"/>
    <property type="project" value="UniProtKB-UniRule"/>
</dbReference>
<dbReference type="KEGG" id="nue:C5F50_00205"/>
<dbReference type="Gene3D" id="3.30.70.890">
    <property type="entry name" value="GHMP kinase, C-terminal domain"/>
    <property type="match status" value="1"/>
</dbReference>
<organism evidence="14 15">
    <name type="scientific">Nitrosopumilus ureiphilus</name>
    <dbReference type="NCBI Taxonomy" id="1470067"/>
    <lineage>
        <taxon>Archaea</taxon>
        <taxon>Nitrososphaerota</taxon>
        <taxon>Nitrososphaeria</taxon>
        <taxon>Nitrosopumilales</taxon>
        <taxon>Nitrosopumilaceae</taxon>
        <taxon>Nitrosopumilus</taxon>
    </lineage>
</organism>
<feature type="domain" description="GHMP kinase C-terminal" evidence="13">
    <location>
        <begin position="208"/>
        <end position="283"/>
    </location>
</feature>
<proteinExistence type="inferred from homology"/>
<keyword evidence="10 11" id="KW-0067">ATP-binding</keyword>
<keyword evidence="5 11" id="KW-0028">Amino-acid biosynthesis</keyword>
<dbReference type="SUPFAM" id="SSF55060">
    <property type="entry name" value="GHMP Kinase, C-terminal domain"/>
    <property type="match status" value="1"/>
</dbReference>
<dbReference type="PANTHER" id="PTHR20861:SF1">
    <property type="entry name" value="HOMOSERINE KINASE"/>
    <property type="match status" value="1"/>
</dbReference>
<dbReference type="EC" id="2.7.1.39" evidence="3 11"/>
<evidence type="ECO:0000256" key="11">
    <source>
        <dbReference type="HAMAP-Rule" id="MF_00384"/>
    </source>
</evidence>
<protein>
    <recommendedName>
        <fullName evidence="4 11">Homoserine kinase</fullName>
        <shortName evidence="11">HK</shortName>
        <shortName evidence="11">HSK</shortName>
        <ecNumber evidence="3 11">2.7.1.39</ecNumber>
    </recommendedName>
</protein>
<evidence type="ECO:0000256" key="9">
    <source>
        <dbReference type="ARBA" id="ARBA00022777"/>
    </source>
</evidence>
<dbReference type="RefSeq" id="WP_179371738.1">
    <property type="nucleotide sequence ID" value="NZ_CP026995.1"/>
</dbReference>
<dbReference type="Pfam" id="PF00288">
    <property type="entry name" value="GHMP_kinases_N"/>
    <property type="match status" value="1"/>
</dbReference>
<dbReference type="PRINTS" id="PR00958">
    <property type="entry name" value="HOMSERKINASE"/>
</dbReference>
<dbReference type="HAMAP" id="MF_00384">
    <property type="entry name" value="Homoser_kinase"/>
    <property type="match status" value="1"/>
</dbReference>
<dbReference type="GO" id="GO:0005737">
    <property type="term" value="C:cytoplasm"/>
    <property type="evidence" value="ECO:0007669"/>
    <property type="project" value="UniProtKB-SubCell"/>
</dbReference>
<evidence type="ECO:0000256" key="10">
    <source>
        <dbReference type="ARBA" id="ARBA00022840"/>
    </source>
</evidence>
<dbReference type="InterPro" id="IPR000870">
    <property type="entry name" value="Homoserine_kinase"/>
</dbReference>
<evidence type="ECO:0000313" key="14">
    <source>
        <dbReference type="EMBL" id="QLH05687.1"/>
    </source>
</evidence>
<evidence type="ECO:0000259" key="13">
    <source>
        <dbReference type="Pfam" id="PF08544"/>
    </source>
</evidence>
<sequence>MKSISVKAPSSTANLGPGFDVFGLAIDAFYDEITLTKTKSGITIITEDRIPTNPENNTAGLVVKNMKKRFQIKSGIEIKIKKGVPAGFGMGSSAASAAATAVAFDKLFGLRLDGNSLVEFAGFGEKASAGTIHYDNVAASVLGGFVIVKTNPLDVIRIDPPINLRMCVAVPKLDVPKKKTKVSRGVIPKKVKLTDSVLNISNASAIVAGFMRKDPELIGNSIKDVIVEPARQHMIPGYANVKQNALKAGALGVTISGAGPSIIAFSQKSANLKKISLAMSKGFASANIKCQTIICKPSKGAADKKK</sequence>
<keyword evidence="15" id="KW-1185">Reference proteome</keyword>
<name>A0A7D5M5Z5_9ARCH</name>
<evidence type="ECO:0000256" key="8">
    <source>
        <dbReference type="ARBA" id="ARBA00022741"/>
    </source>
</evidence>
<evidence type="ECO:0000256" key="5">
    <source>
        <dbReference type="ARBA" id="ARBA00022605"/>
    </source>
</evidence>
<dbReference type="NCBIfam" id="NF002288">
    <property type="entry name" value="PRK01212.1-4"/>
    <property type="match status" value="1"/>
</dbReference>
<evidence type="ECO:0000256" key="4">
    <source>
        <dbReference type="ARBA" id="ARBA00017858"/>
    </source>
</evidence>
<evidence type="ECO:0000256" key="1">
    <source>
        <dbReference type="ARBA" id="ARBA00005015"/>
    </source>
</evidence>
<feature type="binding site" evidence="11">
    <location>
        <begin position="85"/>
        <end position="95"/>
    </location>
    <ligand>
        <name>ATP</name>
        <dbReference type="ChEBI" id="CHEBI:30616"/>
    </ligand>
</feature>
<comment type="function">
    <text evidence="11">Catalyzes the ATP-dependent phosphorylation of L-homoserine to L-homoserine phosphate.</text>
</comment>
<dbReference type="OrthoDB" id="28273at2157"/>